<keyword evidence="6" id="KW-0479">Metal-binding</keyword>
<evidence type="ECO:0000256" key="6">
    <source>
        <dbReference type="ARBA" id="ARBA00022723"/>
    </source>
</evidence>
<dbReference type="GO" id="GO:0046872">
    <property type="term" value="F:metal ion binding"/>
    <property type="evidence" value="ECO:0007669"/>
    <property type="project" value="UniProtKB-KW"/>
</dbReference>
<reference evidence="16 17" key="1">
    <citation type="submission" date="2023-05" db="EMBL/GenBank/DDBJ databases">
        <title>[ruminococcus] sp. nov., isolated from a pig farm feces dump.</title>
        <authorList>
            <person name="Chang Y.-H."/>
        </authorList>
    </citation>
    <scope>NUCLEOTIDE SEQUENCE [LARGE SCALE GENOMIC DNA]</scope>
    <source>
        <strain evidence="16 17">YH-rum2234</strain>
    </source>
</reference>
<accession>A0AAP4B8D0</accession>
<protein>
    <recommendedName>
        <fullName evidence="3">tetrahydrofolate synthase</fullName>
        <ecNumber evidence="3">6.3.2.17</ecNumber>
    </recommendedName>
    <alternativeName>
        <fullName evidence="11">Folylpoly-gamma-glutamate synthetase</fullName>
    </alternativeName>
    <alternativeName>
        <fullName evidence="10">Tetrahydrofolylpolyglutamate synthase</fullName>
    </alternativeName>
</protein>
<dbReference type="GO" id="GO:0005524">
    <property type="term" value="F:ATP binding"/>
    <property type="evidence" value="ECO:0007669"/>
    <property type="project" value="UniProtKB-KW"/>
</dbReference>
<evidence type="ECO:0000256" key="9">
    <source>
        <dbReference type="ARBA" id="ARBA00022842"/>
    </source>
</evidence>
<dbReference type="InterPro" id="IPR013221">
    <property type="entry name" value="Mur_ligase_cen"/>
</dbReference>
<dbReference type="Gene3D" id="3.90.190.20">
    <property type="entry name" value="Mur ligase, C-terminal domain"/>
    <property type="match status" value="1"/>
</dbReference>
<keyword evidence="9" id="KW-0460">Magnesium</keyword>
<keyword evidence="5 13" id="KW-0436">Ligase</keyword>
<feature type="domain" description="Mur ligase C-terminal" evidence="14">
    <location>
        <begin position="307"/>
        <end position="427"/>
    </location>
</feature>
<proteinExistence type="inferred from homology"/>
<evidence type="ECO:0000259" key="15">
    <source>
        <dbReference type="Pfam" id="PF08245"/>
    </source>
</evidence>
<evidence type="ECO:0000256" key="2">
    <source>
        <dbReference type="ARBA" id="ARBA00005150"/>
    </source>
</evidence>
<dbReference type="PANTHER" id="PTHR11136:SF5">
    <property type="entry name" value="FOLYLPOLYGLUTAMATE SYNTHASE, MITOCHONDRIAL"/>
    <property type="match status" value="1"/>
</dbReference>
<evidence type="ECO:0000256" key="4">
    <source>
        <dbReference type="ARBA" id="ARBA00022563"/>
    </source>
</evidence>
<dbReference type="PANTHER" id="PTHR11136">
    <property type="entry name" value="FOLYLPOLYGLUTAMATE SYNTHASE-RELATED"/>
    <property type="match status" value="1"/>
</dbReference>
<organism evidence="16 17">
    <name type="scientific">Fusibacillus kribbianus</name>
    <dbReference type="NCBI Taxonomy" id="3044208"/>
    <lineage>
        <taxon>Bacteria</taxon>
        <taxon>Bacillati</taxon>
        <taxon>Bacillota</taxon>
        <taxon>Clostridia</taxon>
        <taxon>Lachnospirales</taxon>
        <taxon>Lachnospiraceae</taxon>
        <taxon>Fusibacillus</taxon>
    </lineage>
</organism>
<keyword evidence="8 13" id="KW-0067">ATP-binding</keyword>
<evidence type="ECO:0000259" key="14">
    <source>
        <dbReference type="Pfam" id="PF02875"/>
    </source>
</evidence>
<sequence length="442" mass="49209">MKRMNIKEAEDYLNGIPRFSKKTTMENERRILEILGHPERGQRFIHVAGTNGKGSVCAFMSKILLENHHHVGTFISPHLVDITERFLIDGEQVEEEVFLNAFHRLYDLCMERQEEIVHPSYFEFLFLIGMLIFAEKKVDVTVLEVGLGGRLDATNVIESPELSVIASISLDHTEILGETIPEIAAEKAGIIKAGRPVIYDDSSPEASAVIRKTAERLGAPAFPVNPKDFEITKRGQSGISFRLFKEPYGGEEFSVPFVADYQAMNASLALTAAFVLASGSRPGGGKPSIAIAPETLSAALSHTSWPGRMEPVLPGIFMDGAHNDDGIRVFIETVTKIPCAGRKYLLFSAVVEKDYETMIDEICRRADFDGFILTELDSYRALPLKNIQRTFLEKTDRPVWSFDSIGEAFAFAREKKKEEDLLFIAGSLYLAGSIKELLRAES</sequence>
<dbReference type="Pfam" id="PF02875">
    <property type="entry name" value="Mur_ligase_C"/>
    <property type="match status" value="1"/>
</dbReference>
<feature type="domain" description="Mur ligase central" evidence="15">
    <location>
        <begin position="133"/>
        <end position="273"/>
    </location>
</feature>
<dbReference type="InterPro" id="IPR004101">
    <property type="entry name" value="Mur_ligase_C"/>
</dbReference>
<dbReference type="SUPFAM" id="SSF53244">
    <property type="entry name" value="MurD-like peptide ligases, peptide-binding domain"/>
    <property type="match status" value="1"/>
</dbReference>
<dbReference type="AlphaFoldDB" id="A0AAP4B8D0"/>
<evidence type="ECO:0000256" key="11">
    <source>
        <dbReference type="ARBA" id="ARBA00030876"/>
    </source>
</evidence>
<name>A0AAP4B8D0_9FIRM</name>
<comment type="cofactor">
    <cofactor evidence="1">
        <name>Mg(2+)</name>
        <dbReference type="ChEBI" id="CHEBI:18420"/>
    </cofactor>
</comment>
<evidence type="ECO:0000256" key="5">
    <source>
        <dbReference type="ARBA" id="ARBA00022598"/>
    </source>
</evidence>
<evidence type="ECO:0000313" key="17">
    <source>
        <dbReference type="Proteomes" id="UP001300383"/>
    </source>
</evidence>
<dbReference type="GO" id="GO:0006730">
    <property type="term" value="P:one-carbon metabolic process"/>
    <property type="evidence" value="ECO:0007669"/>
    <property type="project" value="UniProtKB-KW"/>
</dbReference>
<dbReference type="FunFam" id="3.40.1190.10:FF:000011">
    <property type="entry name" value="Folylpolyglutamate synthase/dihydrofolate synthase"/>
    <property type="match status" value="1"/>
</dbReference>
<keyword evidence="7 13" id="KW-0547">Nucleotide-binding</keyword>
<dbReference type="InterPro" id="IPR001645">
    <property type="entry name" value="Folylpolyglutamate_synth"/>
</dbReference>
<comment type="similarity">
    <text evidence="13">Belongs to the folylpolyglutamate synthase family.</text>
</comment>
<keyword evidence="4" id="KW-0554">One-carbon metabolism</keyword>
<dbReference type="EC" id="6.3.2.17" evidence="3"/>
<evidence type="ECO:0000256" key="13">
    <source>
        <dbReference type="PIRNR" id="PIRNR001563"/>
    </source>
</evidence>
<dbReference type="InterPro" id="IPR018109">
    <property type="entry name" value="Folylpolyglutamate_synth_CS"/>
</dbReference>
<evidence type="ECO:0000256" key="1">
    <source>
        <dbReference type="ARBA" id="ARBA00001946"/>
    </source>
</evidence>
<evidence type="ECO:0000313" key="16">
    <source>
        <dbReference type="EMBL" id="MDI9241535.1"/>
    </source>
</evidence>
<dbReference type="GO" id="GO:0004326">
    <property type="term" value="F:tetrahydrofolylpolyglutamate synthase activity"/>
    <property type="evidence" value="ECO:0007669"/>
    <property type="project" value="UniProtKB-EC"/>
</dbReference>
<evidence type="ECO:0000256" key="7">
    <source>
        <dbReference type="ARBA" id="ARBA00022741"/>
    </source>
</evidence>
<comment type="caution">
    <text evidence="16">The sequence shown here is derived from an EMBL/GenBank/DDBJ whole genome shotgun (WGS) entry which is preliminary data.</text>
</comment>
<dbReference type="InterPro" id="IPR036565">
    <property type="entry name" value="Mur-like_cat_sf"/>
</dbReference>
<dbReference type="PROSITE" id="PS01012">
    <property type="entry name" value="FOLYLPOLYGLU_SYNT_2"/>
    <property type="match status" value="1"/>
</dbReference>
<dbReference type="Gene3D" id="3.40.1190.10">
    <property type="entry name" value="Mur-like, catalytic domain"/>
    <property type="match status" value="1"/>
</dbReference>
<dbReference type="PIRSF" id="PIRSF001563">
    <property type="entry name" value="Folylpolyglu_synth"/>
    <property type="match status" value="1"/>
</dbReference>
<dbReference type="GO" id="GO:0005829">
    <property type="term" value="C:cytosol"/>
    <property type="evidence" value="ECO:0007669"/>
    <property type="project" value="TreeGrafter"/>
</dbReference>
<evidence type="ECO:0000256" key="12">
    <source>
        <dbReference type="ARBA" id="ARBA00047493"/>
    </source>
</evidence>
<evidence type="ECO:0000256" key="3">
    <source>
        <dbReference type="ARBA" id="ARBA00013025"/>
    </source>
</evidence>
<dbReference type="EMBL" id="JASGBQ010000003">
    <property type="protein sequence ID" value="MDI9241535.1"/>
    <property type="molecule type" value="Genomic_DNA"/>
</dbReference>
<evidence type="ECO:0000256" key="8">
    <source>
        <dbReference type="ARBA" id="ARBA00022840"/>
    </source>
</evidence>
<dbReference type="InterPro" id="IPR036615">
    <property type="entry name" value="Mur_ligase_C_dom_sf"/>
</dbReference>
<keyword evidence="17" id="KW-1185">Reference proteome</keyword>
<dbReference type="SUPFAM" id="SSF53623">
    <property type="entry name" value="MurD-like peptide ligases, catalytic domain"/>
    <property type="match status" value="1"/>
</dbReference>
<dbReference type="RefSeq" id="WP_283230043.1">
    <property type="nucleotide sequence ID" value="NZ_JASGBQ010000003.1"/>
</dbReference>
<gene>
    <name evidence="16" type="ORF">QJ036_03455</name>
</gene>
<evidence type="ECO:0000256" key="10">
    <source>
        <dbReference type="ARBA" id="ARBA00030592"/>
    </source>
</evidence>
<dbReference type="Proteomes" id="UP001300383">
    <property type="component" value="Unassembled WGS sequence"/>
</dbReference>
<dbReference type="Pfam" id="PF08245">
    <property type="entry name" value="Mur_ligase_M"/>
    <property type="match status" value="1"/>
</dbReference>
<comment type="pathway">
    <text evidence="2">Cofactor biosynthesis; tetrahydrofolylpolyglutamate biosynthesis.</text>
</comment>
<dbReference type="NCBIfam" id="TIGR01499">
    <property type="entry name" value="folC"/>
    <property type="match status" value="1"/>
</dbReference>
<comment type="catalytic activity">
    <reaction evidence="12">
        <text>(6S)-5,6,7,8-tetrahydrofolyl-(gamma-L-Glu)(n) + L-glutamate + ATP = (6S)-5,6,7,8-tetrahydrofolyl-(gamma-L-Glu)(n+1) + ADP + phosphate + H(+)</text>
        <dbReference type="Rhea" id="RHEA:10580"/>
        <dbReference type="Rhea" id="RHEA-COMP:14738"/>
        <dbReference type="Rhea" id="RHEA-COMP:14740"/>
        <dbReference type="ChEBI" id="CHEBI:15378"/>
        <dbReference type="ChEBI" id="CHEBI:29985"/>
        <dbReference type="ChEBI" id="CHEBI:30616"/>
        <dbReference type="ChEBI" id="CHEBI:43474"/>
        <dbReference type="ChEBI" id="CHEBI:141005"/>
        <dbReference type="ChEBI" id="CHEBI:456216"/>
        <dbReference type="EC" id="6.3.2.17"/>
    </reaction>
</comment>